<dbReference type="Gene3D" id="3.60.21.10">
    <property type="match status" value="1"/>
</dbReference>
<proteinExistence type="inferred from homology"/>
<gene>
    <name evidence="5" type="ORF">EEI45_07805</name>
</gene>
<evidence type="ECO:0000313" key="6">
    <source>
        <dbReference type="Proteomes" id="UP000278804"/>
    </source>
</evidence>
<dbReference type="GO" id="GO:0000166">
    <property type="term" value="F:nucleotide binding"/>
    <property type="evidence" value="ECO:0007669"/>
    <property type="project" value="UniProtKB-KW"/>
</dbReference>
<organism evidence="5 6">
    <name type="scientific">Erysipelothrix piscisicarius</name>
    <dbReference type="NCBI Taxonomy" id="2485784"/>
    <lineage>
        <taxon>Bacteria</taxon>
        <taxon>Bacillati</taxon>
        <taxon>Bacillota</taxon>
        <taxon>Erysipelotrichia</taxon>
        <taxon>Erysipelotrichales</taxon>
        <taxon>Erysipelotrichaceae</taxon>
        <taxon>Erysipelothrix</taxon>
    </lineage>
</organism>
<dbReference type="Proteomes" id="UP000278804">
    <property type="component" value="Chromosome"/>
</dbReference>
<dbReference type="GO" id="GO:0009166">
    <property type="term" value="P:nucleotide catabolic process"/>
    <property type="evidence" value="ECO:0007669"/>
    <property type="project" value="InterPro"/>
</dbReference>
<keyword evidence="6" id="KW-1185">Reference proteome</keyword>
<evidence type="ECO:0000256" key="1">
    <source>
        <dbReference type="ARBA" id="ARBA00022729"/>
    </source>
</evidence>
<accession>A0A3S8RNW2</accession>
<dbReference type="RefSeq" id="WP_125164797.1">
    <property type="nucleotide sequence ID" value="NZ_CP034234.1"/>
</dbReference>
<dbReference type="Pfam" id="PF02872">
    <property type="entry name" value="5_nucleotid_C"/>
    <property type="match status" value="1"/>
</dbReference>
<dbReference type="InterPro" id="IPR036907">
    <property type="entry name" value="5'-Nucleotdase_C_sf"/>
</dbReference>
<dbReference type="SUPFAM" id="SSF56300">
    <property type="entry name" value="Metallo-dependent phosphatases"/>
    <property type="match status" value="1"/>
</dbReference>
<dbReference type="Gene3D" id="3.90.780.10">
    <property type="entry name" value="5'-Nucleotidase, C-terminal domain"/>
    <property type="match status" value="1"/>
</dbReference>
<evidence type="ECO:0000313" key="5">
    <source>
        <dbReference type="EMBL" id="AZK44640.1"/>
    </source>
</evidence>
<reference evidence="5 6" key="1">
    <citation type="journal article" date="2020" name="Int. J. Syst. Evol. Microbiol.">
        <title>Description of Erysipelothrix piscisicarius sp. nov., an emergent fish pathogen, and assessment of virulence using a tiger barb (Puntigrus tetrazona) infection model.</title>
        <authorList>
            <person name="Pomaranski E.K."/>
            <person name="Griffin M.J."/>
            <person name="Camus A.C."/>
            <person name="Armwood A.R."/>
            <person name="Shelley J."/>
            <person name="Waldbieser G.C."/>
            <person name="LaFrentz B.R."/>
            <person name="Garcia J.C."/>
            <person name="Yanong R."/>
            <person name="Soto E."/>
        </authorList>
    </citation>
    <scope>NUCLEOTIDE SEQUENCE [LARGE SCALE GENOMIC DNA]</scope>
    <source>
        <strain evidence="5 6">15TAL0474</strain>
    </source>
</reference>
<dbReference type="KEGG" id="eri:EEI45_07805"/>
<keyword evidence="2" id="KW-0378">Hydrolase</keyword>
<dbReference type="PRINTS" id="PR01607">
    <property type="entry name" value="APYRASEFAMLY"/>
</dbReference>
<keyword evidence="1" id="KW-0732">Signal</keyword>
<dbReference type="InterPro" id="IPR004843">
    <property type="entry name" value="Calcineurin-like_PHP"/>
</dbReference>
<dbReference type="Pfam" id="PF00149">
    <property type="entry name" value="Metallophos"/>
    <property type="match status" value="1"/>
</dbReference>
<sequence>MKLKIVVTTDVHGNIFPTNYTSRENLEDYGLARISTAVNQFRKEGNVLLLDNGDAFQGTPLLTYAHQHAQSVPNPMAQCFNAMNYDFINLGNHDFNYGPEILQKYISENNAPLLTSNLEIDGSVPGQTQILTYEGKTIALIGVLTKYIPHWERPAHIENMVFKSAFDQLQQEVQRVRNDVDYVIAMYHGGLERDPQTGEPTERLTGENEGYAMTEIEGLDILITGHQHRSFIETVNGVLVTQNTFKAKELITIDLDLETGNASAKRLSASDYDVDQNLLEPLQGLQNETQTWLDQPVGTLENMDVMINDALDARLHKHPLVSLLNQIQLERSGAQISSVALFNGAQGFRKSITMRELVSTYLYPNTLVVKRMSGKALREMIEFSAHYFTVDAHQHIVPSPEYVEPKPQHYNYDMLDGVDYTLDISKPRGSRVVSLTYQDKPVQDSDEFTVVVNNYRAMGGGNYTMVAESETLEDIQEEMVDIIMDYFIQHSPVYVNHRDNIKVIASR</sequence>
<dbReference type="InterPro" id="IPR029052">
    <property type="entry name" value="Metallo-depent_PP-like"/>
</dbReference>
<protein>
    <submittedName>
        <fullName evidence="5">Bifunctional metallophosphatase/5'-nucleotidase</fullName>
    </submittedName>
</protein>
<evidence type="ECO:0000259" key="4">
    <source>
        <dbReference type="Pfam" id="PF02872"/>
    </source>
</evidence>
<dbReference type="PANTHER" id="PTHR11575">
    <property type="entry name" value="5'-NUCLEOTIDASE-RELATED"/>
    <property type="match status" value="1"/>
</dbReference>
<comment type="similarity">
    <text evidence="2">Belongs to the 5'-nucleotidase family.</text>
</comment>
<name>A0A3S8RNW2_9FIRM</name>
<dbReference type="GO" id="GO:0016787">
    <property type="term" value="F:hydrolase activity"/>
    <property type="evidence" value="ECO:0007669"/>
    <property type="project" value="UniProtKB-KW"/>
</dbReference>
<dbReference type="SUPFAM" id="SSF55816">
    <property type="entry name" value="5'-nucleotidase (syn. UDP-sugar hydrolase), C-terminal domain"/>
    <property type="match status" value="1"/>
</dbReference>
<dbReference type="AlphaFoldDB" id="A0A3S8RNW2"/>
<keyword evidence="2" id="KW-0547">Nucleotide-binding</keyword>
<dbReference type="PANTHER" id="PTHR11575:SF6">
    <property type="entry name" value="2',3'-CYCLIC-NUCLEOTIDE 2'-PHOSPHODIESTERASE_3'-NUCLEOTIDASE"/>
    <property type="match status" value="1"/>
</dbReference>
<dbReference type="EMBL" id="CP034234">
    <property type="protein sequence ID" value="AZK44640.1"/>
    <property type="molecule type" value="Genomic_DNA"/>
</dbReference>
<dbReference type="InterPro" id="IPR006179">
    <property type="entry name" value="5_nucleotidase/apyrase"/>
</dbReference>
<evidence type="ECO:0000259" key="3">
    <source>
        <dbReference type="Pfam" id="PF00149"/>
    </source>
</evidence>
<feature type="domain" description="Calcineurin-like phosphoesterase" evidence="3">
    <location>
        <begin position="3"/>
        <end position="229"/>
    </location>
</feature>
<feature type="domain" description="5'-Nucleotidase C-terminal" evidence="4">
    <location>
        <begin position="297"/>
        <end position="468"/>
    </location>
</feature>
<dbReference type="GO" id="GO:0030288">
    <property type="term" value="C:outer membrane-bounded periplasmic space"/>
    <property type="evidence" value="ECO:0007669"/>
    <property type="project" value="TreeGrafter"/>
</dbReference>
<evidence type="ECO:0000256" key="2">
    <source>
        <dbReference type="RuleBase" id="RU362119"/>
    </source>
</evidence>
<dbReference type="InterPro" id="IPR008334">
    <property type="entry name" value="5'-Nucleotdase_C"/>
</dbReference>